<evidence type="ECO:0000313" key="2">
    <source>
        <dbReference type="EMBL" id="QKD42110.1"/>
    </source>
</evidence>
<keyword evidence="2" id="KW-0614">Plasmid</keyword>
<gene>
    <name evidence="1" type="ORF">HF896_00045</name>
    <name evidence="2" type="ORF">HF896_00200</name>
</gene>
<geneLocation type="plasmid" evidence="3">
    <name>pdp3</name>
</geneLocation>
<evidence type="ECO:0000313" key="3">
    <source>
        <dbReference type="Proteomes" id="UP000500755"/>
    </source>
</evidence>
<protein>
    <submittedName>
        <fullName evidence="2">Uncharacterized protein</fullName>
    </submittedName>
</protein>
<sequence>MKQRLLKTWATTAPIHIRQKVTSPVARIENSRFDAMCGADIDLARQDLLCGPTNSSHLPPHEGKQ</sequence>
<accession>A0A858ZMU2</accession>
<dbReference type="Proteomes" id="UP000500755">
    <property type="component" value="Plasmid pDP3"/>
</dbReference>
<geneLocation type="plasmid" evidence="2">
    <name>pDP3</name>
</geneLocation>
<dbReference type="EMBL" id="CP051297">
    <property type="protein sequence ID" value="QKD42082.1"/>
    <property type="molecule type" value="Genomic_DNA"/>
</dbReference>
<dbReference type="AlphaFoldDB" id="A0A858ZMU2"/>
<reference evidence="2 3" key="1">
    <citation type="submission" date="2020-05" db="EMBL/GenBank/DDBJ databases">
        <title>Complete genome sequence of Alicycliphilus denitrificans DP3.</title>
        <authorList>
            <person name="Chen X."/>
        </authorList>
    </citation>
    <scope>NUCLEOTIDE SEQUENCE [LARGE SCALE GENOMIC DNA]</scope>
    <source>
        <strain evidence="2 3">DP3</strain>
        <plasmid evidence="2">pDP3</plasmid>
        <plasmid evidence="3">pdp3</plasmid>
    </source>
</reference>
<proteinExistence type="predicted"/>
<organism evidence="2 3">
    <name type="scientific">Alicycliphilus denitrificans</name>
    <dbReference type="NCBI Taxonomy" id="179636"/>
    <lineage>
        <taxon>Bacteria</taxon>
        <taxon>Pseudomonadati</taxon>
        <taxon>Pseudomonadota</taxon>
        <taxon>Betaproteobacteria</taxon>
        <taxon>Burkholderiales</taxon>
        <taxon>Comamonadaceae</taxon>
        <taxon>Alicycliphilus</taxon>
    </lineage>
</organism>
<evidence type="ECO:0000313" key="1">
    <source>
        <dbReference type="EMBL" id="QKD42082.1"/>
    </source>
</evidence>
<name>A0A858ZMU2_9BURK</name>
<dbReference type="RefSeq" id="WP_168727550.1">
    <property type="nucleotide sequence ID" value="NZ_CP051297.1"/>
</dbReference>
<dbReference type="EMBL" id="CP051297">
    <property type="protein sequence ID" value="QKD42110.1"/>
    <property type="molecule type" value="Genomic_DNA"/>
</dbReference>